<sequence>MALVSLNVPMYQALKEKIKLLIEKSSRQVVEQFRDAMPYRTKLQDLKDAEGKSKKAIQLTNGRITEWIGDLTNWAD</sequence>
<reference evidence="1 2" key="1">
    <citation type="submission" date="2020-09" db="EMBL/GenBank/DDBJ databases">
        <title>De no assembly of potato wild relative species, Solanum commersonii.</title>
        <authorList>
            <person name="Cho K."/>
        </authorList>
    </citation>
    <scope>NUCLEOTIDE SEQUENCE [LARGE SCALE GENOMIC DNA]</scope>
    <source>
        <strain evidence="1">LZ3.2</strain>
        <tissue evidence="1">Leaf</tissue>
    </source>
</reference>
<proteinExistence type="predicted"/>
<dbReference type="AlphaFoldDB" id="A0A9J5ZRG3"/>
<dbReference type="Proteomes" id="UP000824120">
    <property type="component" value="Chromosome 3"/>
</dbReference>
<accession>A0A9J5ZRG3</accession>
<comment type="caution">
    <text evidence="1">The sequence shown here is derived from an EMBL/GenBank/DDBJ whole genome shotgun (WGS) entry which is preliminary data.</text>
</comment>
<name>A0A9J5ZRG3_SOLCO</name>
<protein>
    <submittedName>
        <fullName evidence="1">Uncharacterized protein</fullName>
    </submittedName>
</protein>
<evidence type="ECO:0000313" key="1">
    <source>
        <dbReference type="EMBL" id="KAG5614615.1"/>
    </source>
</evidence>
<gene>
    <name evidence="1" type="ORF">H5410_014439</name>
</gene>
<keyword evidence="2" id="KW-1185">Reference proteome</keyword>
<evidence type="ECO:0000313" key="2">
    <source>
        <dbReference type="Proteomes" id="UP000824120"/>
    </source>
</evidence>
<organism evidence="1 2">
    <name type="scientific">Solanum commersonii</name>
    <name type="common">Commerson's wild potato</name>
    <name type="synonym">Commerson's nightshade</name>
    <dbReference type="NCBI Taxonomy" id="4109"/>
    <lineage>
        <taxon>Eukaryota</taxon>
        <taxon>Viridiplantae</taxon>
        <taxon>Streptophyta</taxon>
        <taxon>Embryophyta</taxon>
        <taxon>Tracheophyta</taxon>
        <taxon>Spermatophyta</taxon>
        <taxon>Magnoliopsida</taxon>
        <taxon>eudicotyledons</taxon>
        <taxon>Gunneridae</taxon>
        <taxon>Pentapetalae</taxon>
        <taxon>asterids</taxon>
        <taxon>lamiids</taxon>
        <taxon>Solanales</taxon>
        <taxon>Solanaceae</taxon>
        <taxon>Solanoideae</taxon>
        <taxon>Solaneae</taxon>
        <taxon>Solanum</taxon>
    </lineage>
</organism>
<dbReference type="EMBL" id="JACXVP010000003">
    <property type="protein sequence ID" value="KAG5614615.1"/>
    <property type="molecule type" value="Genomic_DNA"/>
</dbReference>